<dbReference type="Proteomes" id="UP001444661">
    <property type="component" value="Unassembled WGS sequence"/>
</dbReference>
<proteinExistence type="predicted"/>
<keyword evidence="2" id="KW-0472">Membrane</keyword>
<keyword evidence="2" id="KW-1133">Transmembrane helix</keyword>
<feature type="region of interest" description="Disordered" evidence="1">
    <location>
        <begin position="116"/>
        <end position="140"/>
    </location>
</feature>
<accession>A0ABR1S003</accession>
<gene>
    <name evidence="3" type="ORF">PG993_011571</name>
</gene>
<name>A0ABR1S003_9PEZI</name>
<dbReference type="EMBL" id="JAQQWK010000011">
    <property type="protein sequence ID" value="KAK8023505.1"/>
    <property type="molecule type" value="Genomic_DNA"/>
</dbReference>
<sequence length="250" mass="26147">MSYDGRIVKFGDGPTSGKKKKTTTIRAVKNVWYERVLVHVRHYKRFYIVFSVILVIAVTVAAIVPLAILRHHEQSQGQGQSSSATGVIVGVTPILTVISTSQPTSSIATTRAVSTTSTATTATTTSSTIPHTPTPSPSEKCAPSGFAANASFVGVYNPAVNPSQFTIVAARSAGDCCRRCFSGQTGLTPLLTRHCNGWGYINSLCSIVYDYPGKGADGTCPKGYPQVQITSGDGGPGDFAGRGPCALADG</sequence>
<protein>
    <submittedName>
        <fullName evidence="3">Uncharacterized protein</fullName>
    </submittedName>
</protein>
<feature type="compositionally biased region" description="Low complexity" evidence="1">
    <location>
        <begin position="116"/>
        <end position="131"/>
    </location>
</feature>
<evidence type="ECO:0000256" key="2">
    <source>
        <dbReference type="SAM" id="Phobius"/>
    </source>
</evidence>
<organism evidence="3 4">
    <name type="scientific">Apiospora rasikravindrae</name>
    <dbReference type="NCBI Taxonomy" id="990691"/>
    <lineage>
        <taxon>Eukaryota</taxon>
        <taxon>Fungi</taxon>
        <taxon>Dikarya</taxon>
        <taxon>Ascomycota</taxon>
        <taxon>Pezizomycotina</taxon>
        <taxon>Sordariomycetes</taxon>
        <taxon>Xylariomycetidae</taxon>
        <taxon>Amphisphaeriales</taxon>
        <taxon>Apiosporaceae</taxon>
        <taxon>Apiospora</taxon>
    </lineage>
</organism>
<evidence type="ECO:0000313" key="3">
    <source>
        <dbReference type="EMBL" id="KAK8023505.1"/>
    </source>
</evidence>
<reference evidence="3 4" key="1">
    <citation type="submission" date="2023-01" db="EMBL/GenBank/DDBJ databases">
        <title>Analysis of 21 Apiospora genomes using comparative genomics revels a genus with tremendous synthesis potential of carbohydrate active enzymes and secondary metabolites.</title>
        <authorList>
            <person name="Sorensen T."/>
        </authorList>
    </citation>
    <scope>NUCLEOTIDE SEQUENCE [LARGE SCALE GENOMIC DNA]</scope>
    <source>
        <strain evidence="3 4">CBS 33761</strain>
    </source>
</reference>
<feature type="transmembrane region" description="Helical" evidence="2">
    <location>
        <begin position="46"/>
        <end position="69"/>
    </location>
</feature>
<evidence type="ECO:0000256" key="1">
    <source>
        <dbReference type="SAM" id="MobiDB-lite"/>
    </source>
</evidence>
<evidence type="ECO:0000313" key="4">
    <source>
        <dbReference type="Proteomes" id="UP001444661"/>
    </source>
</evidence>
<keyword evidence="4" id="KW-1185">Reference proteome</keyword>
<keyword evidence="2" id="KW-0812">Transmembrane</keyword>
<comment type="caution">
    <text evidence="3">The sequence shown here is derived from an EMBL/GenBank/DDBJ whole genome shotgun (WGS) entry which is preliminary data.</text>
</comment>